<dbReference type="eggNOG" id="ENOG502SQ09">
    <property type="taxonomic scope" value="Eukaryota"/>
</dbReference>
<dbReference type="HOGENOM" id="CLU_026310_0_0_1"/>
<accession>D8QCI4</accession>
<dbReference type="KEGG" id="scm:SCHCO_02549882"/>
<gene>
    <name evidence="2" type="ORF">SCHCODRAFT_111579</name>
</gene>
<organism evidence="3">
    <name type="scientific">Schizophyllum commune (strain H4-8 / FGSC 9210)</name>
    <name type="common">Split gill fungus</name>
    <dbReference type="NCBI Taxonomy" id="578458"/>
    <lineage>
        <taxon>Eukaryota</taxon>
        <taxon>Fungi</taxon>
        <taxon>Dikarya</taxon>
        <taxon>Basidiomycota</taxon>
        <taxon>Agaricomycotina</taxon>
        <taxon>Agaricomycetes</taxon>
        <taxon>Agaricomycetidae</taxon>
        <taxon>Agaricales</taxon>
        <taxon>Schizophyllaceae</taxon>
        <taxon>Schizophyllum</taxon>
    </lineage>
</organism>
<keyword evidence="1" id="KW-0812">Transmembrane</keyword>
<dbReference type="STRING" id="578458.D8QCI4"/>
<feature type="non-terminal residue" evidence="2">
    <location>
        <position position="696"/>
    </location>
</feature>
<keyword evidence="1" id="KW-1133">Transmembrane helix</keyword>
<dbReference type="RefSeq" id="XP_003029839.1">
    <property type="nucleotide sequence ID" value="XM_003029793.1"/>
</dbReference>
<reference evidence="2 3" key="1">
    <citation type="journal article" date="2010" name="Nat. Biotechnol.">
        <title>Genome sequence of the model mushroom Schizophyllum commune.</title>
        <authorList>
            <person name="Ohm R.A."/>
            <person name="de Jong J.F."/>
            <person name="Lugones L.G."/>
            <person name="Aerts A."/>
            <person name="Kothe E."/>
            <person name="Stajich J.E."/>
            <person name="de Vries R.P."/>
            <person name="Record E."/>
            <person name="Levasseur A."/>
            <person name="Baker S.E."/>
            <person name="Bartholomew K.A."/>
            <person name="Coutinho P.M."/>
            <person name="Erdmann S."/>
            <person name="Fowler T.J."/>
            <person name="Gathman A.C."/>
            <person name="Lombard V."/>
            <person name="Henrissat B."/>
            <person name="Knabe N."/>
            <person name="Kuees U."/>
            <person name="Lilly W.W."/>
            <person name="Lindquist E."/>
            <person name="Lucas S."/>
            <person name="Magnuson J.K."/>
            <person name="Piumi F."/>
            <person name="Raudaskoski M."/>
            <person name="Salamov A."/>
            <person name="Schmutz J."/>
            <person name="Schwarze F.W.M.R."/>
            <person name="vanKuyk P.A."/>
            <person name="Horton J.S."/>
            <person name="Grigoriev I.V."/>
            <person name="Woesten H.A.B."/>
        </authorList>
    </citation>
    <scope>NUCLEOTIDE SEQUENCE [LARGE SCALE GENOMIC DNA]</scope>
    <source>
        <strain evidence="3">H4-8 / FGSC 9210</strain>
    </source>
</reference>
<dbReference type="InParanoid" id="D8QCI4"/>
<dbReference type="Proteomes" id="UP000007431">
    <property type="component" value="Unassembled WGS sequence"/>
</dbReference>
<dbReference type="EMBL" id="GL377309">
    <property type="protein sequence ID" value="EFI94936.1"/>
    <property type="molecule type" value="Genomic_DNA"/>
</dbReference>
<keyword evidence="3" id="KW-1185">Reference proteome</keyword>
<protein>
    <submittedName>
        <fullName evidence="2">Uncharacterized protein</fullName>
    </submittedName>
</protein>
<dbReference type="VEuPathDB" id="FungiDB:SCHCODRAFT_02549882"/>
<evidence type="ECO:0000256" key="1">
    <source>
        <dbReference type="SAM" id="Phobius"/>
    </source>
</evidence>
<dbReference type="OMA" id="NIWRISC"/>
<dbReference type="AlphaFoldDB" id="D8QCI4"/>
<dbReference type="OrthoDB" id="2644397at2759"/>
<feature type="transmembrane region" description="Helical" evidence="1">
    <location>
        <begin position="153"/>
        <end position="174"/>
    </location>
</feature>
<name>D8QCI4_SCHCM</name>
<feature type="transmembrane region" description="Helical" evidence="1">
    <location>
        <begin position="88"/>
        <end position="108"/>
    </location>
</feature>
<evidence type="ECO:0000313" key="3">
    <source>
        <dbReference type="Proteomes" id="UP000007431"/>
    </source>
</evidence>
<sequence>MSGAGDLRYARTPVSHLSSKWTSAPERLTQALSTKLGKVRFLRRLSYTLHGYLFFLHIVLFAVCYHHLEEGLTIPLSGDGNFDNLTSTVITVSGTVFATLYGALLIWLTQRLALRRLLTSEQTLTAMHDEFKSWIGIGSALLALFGQSRIKSALPWVLCIAGYLVNVTVLHITMPAMFSLQVGNLYHPDNITTQMAYPDVYSMLHTWPTDARDASTLLHALFSDASSLLPYVLLLDPDKTVGLAKGTIYDQLVTNTLSDTTALVNATTFDVSCGTLDSLEVDDTYPKSAPMWYSVSHVYPNGTRQEDIRVKYIQPNNAMALTWHNITSDDIRPGANRSFYLYGTFDIEDSAGDVLSNFSLPEPNGHPPNISMIGCDLYSHNHTIQVDTTTRVAKLDQVPALRESSLWSVWEPQDPVAPDDLAILDLWITAVMKQYQTSFTLGGTGVYRLGFMEKFVASYLGLQLPGWSATHVPRGRVKLHHVENALSELAAAYFWSLNQVNTDNQYGIERTSNIAIGRPEAVRRLHLNRTPVVFGLGASTLLMFMNLLLVRPRETRAIGAIDVLDTLGLLQIVWFVRGRPDALSTVGRVQRPNELDLRHAGMFVVPPDVRTAPAVGIRPDIRCPPNVWDPNPGGSERIVSLASTVSSSTTLVNEQLQTNDVDDGKLHKSAPSNWETFDDGYVYFSPPDDCKGSSSC</sequence>
<keyword evidence="1" id="KW-0472">Membrane</keyword>
<proteinExistence type="predicted"/>
<evidence type="ECO:0000313" key="2">
    <source>
        <dbReference type="EMBL" id="EFI94936.1"/>
    </source>
</evidence>
<feature type="transmembrane region" description="Helical" evidence="1">
    <location>
        <begin position="45"/>
        <end position="68"/>
    </location>
</feature>
<dbReference type="GeneID" id="9594188"/>